<reference evidence="3 4" key="1">
    <citation type="submission" date="2024-08" db="EMBL/GenBank/DDBJ databases">
        <title>Insights into the chromosomal genome structure of Flemingia macrophylla.</title>
        <authorList>
            <person name="Ding Y."/>
            <person name="Zhao Y."/>
            <person name="Bi W."/>
            <person name="Wu M."/>
            <person name="Zhao G."/>
            <person name="Gong Y."/>
            <person name="Li W."/>
            <person name="Zhang P."/>
        </authorList>
    </citation>
    <scope>NUCLEOTIDE SEQUENCE [LARGE SCALE GENOMIC DNA]</scope>
    <source>
        <strain evidence="3">DYQJB</strain>
        <tissue evidence="3">Leaf</tissue>
    </source>
</reference>
<evidence type="ECO:0000256" key="2">
    <source>
        <dbReference type="SAM" id="MobiDB-lite"/>
    </source>
</evidence>
<gene>
    <name evidence="3" type="ORF">Fmac_009042</name>
</gene>
<evidence type="ECO:0000313" key="4">
    <source>
        <dbReference type="Proteomes" id="UP001603857"/>
    </source>
</evidence>
<sequence length="310" mass="35443">MDRLRAYSSPHFLSSTSNSNGQQEEECGLEGLATNVKLLLKLIQDHNGSSPKENDERKYQRVNGMMFILDEARSRIQKIQSSTQRKAELRRCNTDLRPNVPNPKDKRPPDVPIDEKERLKRELNASLVARQSLQAMCSSLGKEKQIMAAELARKAQELAEMEDFIGDLKAQNDMLMEKLHASSSEQKAKKSNTNGVEMESNIVLRERNKALSEQLQKSLDGYRSMKRKLRDILEENRQICDTMEQMEEEVQAGIDRIGSFKEGKRTSKLGTDDTKEEISALEHMLDSLKMKISKHAQKRTDVICPKLHNM</sequence>
<feature type="coiled-coil region" evidence="1">
    <location>
        <begin position="229"/>
        <end position="298"/>
    </location>
</feature>
<comment type="caution">
    <text evidence="3">The sequence shown here is derived from an EMBL/GenBank/DDBJ whole genome shotgun (WGS) entry which is preliminary data.</text>
</comment>
<protein>
    <submittedName>
        <fullName evidence="3">Uncharacterized protein</fullName>
    </submittedName>
</protein>
<dbReference type="EMBL" id="JBGMDY010000003">
    <property type="protein sequence ID" value="KAL2341102.1"/>
    <property type="molecule type" value="Genomic_DNA"/>
</dbReference>
<dbReference type="PANTHER" id="PTHR38378">
    <property type="entry name" value="MYOSIN HEAVY CHAIN-LIKE PROTEIN"/>
    <property type="match status" value="1"/>
</dbReference>
<dbReference type="AlphaFoldDB" id="A0ABD1MZY7"/>
<accession>A0ABD1MZY7</accession>
<evidence type="ECO:0000256" key="1">
    <source>
        <dbReference type="SAM" id="Coils"/>
    </source>
</evidence>
<keyword evidence="4" id="KW-1185">Reference proteome</keyword>
<name>A0ABD1MZY7_9FABA</name>
<organism evidence="3 4">
    <name type="scientific">Flemingia macrophylla</name>
    <dbReference type="NCBI Taxonomy" id="520843"/>
    <lineage>
        <taxon>Eukaryota</taxon>
        <taxon>Viridiplantae</taxon>
        <taxon>Streptophyta</taxon>
        <taxon>Embryophyta</taxon>
        <taxon>Tracheophyta</taxon>
        <taxon>Spermatophyta</taxon>
        <taxon>Magnoliopsida</taxon>
        <taxon>eudicotyledons</taxon>
        <taxon>Gunneridae</taxon>
        <taxon>Pentapetalae</taxon>
        <taxon>rosids</taxon>
        <taxon>fabids</taxon>
        <taxon>Fabales</taxon>
        <taxon>Fabaceae</taxon>
        <taxon>Papilionoideae</taxon>
        <taxon>50 kb inversion clade</taxon>
        <taxon>NPAAA clade</taxon>
        <taxon>indigoferoid/millettioid clade</taxon>
        <taxon>Phaseoleae</taxon>
        <taxon>Flemingia</taxon>
    </lineage>
</organism>
<feature type="region of interest" description="Disordered" evidence="2">
    <location>
        <begin position="1"/>
        <end position="26"/>
    </location>
</feature>
<feature type="compositionally biased region" description="Polar residues" evidence="2">
    <location>
        <begin position="11"/>
        <end position="20"/>
    </location>
</feature>
<feature type="region of interest" description="Disordered" evidence="2">
    <location>
        <begin position="94"/>
        <end position="115"/>
    </location>
</feature>
<evidence type="ECO:0000313" key="3">
    <source>
        <dbReference type="EMBL" id="KAL2341102.1"/>
    </source>
</evidence>
<keyword evidence="1" id="KW-0175">Coiled coil</keyword>
<feature type="compositionally biased region" description="Basic and acidic residues" evidence="2">
    <location>
        <begin position="103"/>
        <end position="115"/>
    </location>
</feature>
<dbReference type="Proteomes" id="UP001603857">
    <property type="component" value="Unassembled WGS sequence"/>
</dbReference>
<dbReference type="PANTHER" id="PTHR38378:SF3">
    <property type="entry name" value="MYOSIN HEAVY CHAIN-LIKE PROTEIN"/>
    <property type="match status" value="1"/>
</dbReference>
<proteinExistence type="predicted"/>